<organism evidence="2 3">
    <name type="scientific">Sungkyunkwania multivorans</name>
    <dbReference type="NCBI Taxonomy" id="1173618"/>
    <lineage>
        <taxon>Bacteria</taxon>
        <taxon>Pseudomonadati</taxon>
        <taxon>Bacteroidota</taxon>
        <taxon>Flavobacteriia</taxon>
        <taxon>Flavobacteriales</taxon>
        <taxon>Flavobacteriaceae</taxon>
        <taxon>Sungkyunkwania</taxon>
    </lineage>
</organism>
<dbReference type="EMBL" id="JBHTJH010000004">
    <property type="protein sequence ID" value="MFD0861720.1"/>
    <property type="molecule type" value="Genomic_DNA"/>
</dbReference>
<evidence type="ECO:0000313" key="3">
    <source>
        <dbReference type="Proteomes" id="UP001596978"/>
    </source>
</evidence>
<protein>
    <recommendedName>
        <fullName evidence="4">Glycerophosphoryl diester phosphodiesterase membrane domain-containing protein</fullName>
    </recommendedName>
</protein>
<feature type="transmembrane region" description="Helical" evidence="1">
    <location>
        <begin position="32"/>
        <end position="58"/>
    </location>
</feature>
<feature type="transmembrane region" description="Helical" evidence="1">
    <location>
        <begin position="126"/>
        <end position="144"/>
    </location>
</feature>
<evidence type="ECO:0008006" key="4">
    <source>
        <dbReference type="Google" id="ProtNLM"/>
    </source>
</evidence>
<reference evidence="3" key="1">
    <citation type="journal article" date="2019" name="Int. J. Syst. Evol. Microbiol.">
        <title>The Global Catalogue of Microorganisms (GCM) 10K type strain sequencing project: providing services to taxonomists for standard genome sequencing and annotation.</title>
        <authorList>
            <consortium name="The Broad Institute Genomics Platform"/>
            <consortium name="The Broad Institute Genome Sequencing Center for Infectious Disease"/>
            <person name="Wu L."/>
            <person name="Ma J."/>
        </authorList>
    </citation>
    <scope>NUCLEOTIDE SEQUENCE [LARGE SCALE GENOMIC DNA]</scope>
    <source>
        <strain evidence="3">CCUG 62952</strain>
    </source>
</reference>
<keyword evidence="1" id="KW-0812">Transmembrane</keyword>
<comment type="caution">
    <text evidence="2">The sequence shown here is derived from an EMBL/GenBank/DDBJ whole genome shotgun (WGS) entry which is preliminary data.</text>
</comment>
<evidence type="ECO:0000256" key="1">
    <source>
        <dbReference type="SAM" id="Phobius"/>
    </source>
</evidence>
<proteinExistence type="predicted"/>
<evidence type="ECO:0000313" key="2">
    <source>
        <dbReference type="EMBL" id="MFD0861720.1"/>
    </source>
</evidence>
<dbReference type="RefSeq" id="WP_386405267.1">
    <property type="nucleotide sequence ID" value="NZ_JBHTJH010000004.1"/>
</dbReference>
<accession>A0ABW3CX50</accession>
<gene>
    <name evidence="2" type="ORF">ACFQ1M_05845</name>
</gene>
<sequence length="259" mass="29045">MKKVNIEQTNNLEFGKVFEDAFELYKKIFLQLLLGILVVAVIAGAIYFVVFFALFGNIFEQAVTDPDDFAALSQSWPYLLKTSLLGFVLGLLVAPISAGFYKMCEVGYRNETPEIGILFRYYKQPYFNHIIVAASIVAIVTLAITLPTQYFGLAFIQVPLSIIISVLTLCIYPLIIFRDYDGVEAIKDSIRIGGKHFLMILLLLIVGFICSMIGLVACLIGVLFTLPFIYTMMFSIYHNIVNIEETSDIDLIGTPENED</sequence>
<keyword evidence="1" id="KW-1133">Transmembrane helix</keyword>
<dbReference type="Proteomes" id="UP001596978">
    <property type="component" value="Unassembled WGS sequence"/>
</dbReference>
<feature type="transmembrane region" description="Helical" evidence="1">
    <location>
        <begin position="78"/>
        <end position="101"/>
    </location>
</feature>
<feature type="transmembrane region" description="Helical" evidence="1">
    <location>
        <begin position="197"/>
        <end position="230"/>
    </location>
</feature>
<keyword evidence="1" id="KW-0472">Membrane</keyword>
<keyword evidence="3" id="KW-1185">Reference proteome</keyword>
<feature type="transmembrane region" description="Helical" evidence="1">
    <location>
        <begin position="150"/>
        <end position="176"/>
    </location>
</feature>
<name>A0ABW3CX50_9FLAO</name>